<organism evidence="2 3">
    <name type="scientific">Vitrella brassicaformis (strain CCMP3155)</name>
    <dbReference type="NCBI Taxonomy" id="1169540"/>
    <lineage>
        <taxon>Eukaryota</taxon>
        <taxon>Sar</taxon>
        <taxon>Alveolata</taxon>
        <taxon>Colpodellida</taxon>
        <taxon>Vitrellaceae</taxon>
        <taxon>Vitrella</taxon>
    </lineage>
</organism>
<dbReference type="AlphaFoldDB" id="A0A0G4H712"/>
<dbReference type="EMBL" id="CDMY01001045">
    <property type="protein sequence ID" value="CEM39668.1"/>
    <property type="molecule type" value="Genomic_DNA"/>
</dbReference>
<feature type="compositionally biased region" description="Basic and acidic residues" evidence="1">
    <location>
        <begin position="21"/>
        <end position="30"/>
    </location>
</feature>
<dbReference type="Proteomes" id="UP000041254">
    <property type="component" value="Unassembled WGS sequence"/>
</dbReference>
<gene>
    <name evidence="2" type="ORF">Vbra_19717</name>
</gene>
<reference evidence="2 3" key="1">
    <citation type="submission" date="2014-11" db="EMBL/GenBank/DDBJ databases">
        <authorList>
            <person name="Zhu J."/>
            <person name="Qi W."/>
            <person name="Song R."/>
        </authorList>
    </citation>
    <scope>NUCLEOTIDE SEQUENCE [LARGE SCALE GENOMIC DNA]</scope>
</reference>
<dbReference type="InParanoid" id="A0A0G4H712"/>
<sequence>MLSSPTKVAAAAPAATRRNRRGETGGHDGDDGPVSPEGHHRGAHTAHCRRCGGPHHTGQHEDNGRTGVEKQAADTIAVAMEAAQETISFGQYALAIPTDDADETDDLRGWTLGQAPACLRHRVRPLQAHDRTRASLMRAMGG</sequence>
<dbReference type="VEuPathDB" id="CryptoDB:Vbra_19717"/>
<proteinExistence type="predicted"/>
<keyword evidence="3" id="KW-1185">Reference proteome</keyword>
<feature type="region of interest" description="Disordered" evidence="1">
    <location>
        <begin position="1"/>
        <end position="72"/>
    </location>
</feature>
<evidence type="ECO:0000256" key="1">
    <source>
        <dbReference type="SAM" id="MobiDB-lite"/>
    </source>
</evidence>
<evidence type="ECO:0000313" key="2">
    <source>
        <dbReference type="EMBL" id="CEM39668.1"/>
    </source>
</evidence>
<feature type="compositionally biased region" description="Basic residues" evidence="1">
    <location>
        <begin position="41"/>
        <end position="53"/>
    </location>
</feature>
<feature type="compositionally biased region" description="Basic and acidic residues" evidence="1">
    <location>
        <begin position="58"/>
        <end position="72"/>
    </location>
</feature>
<evidence type="ECO:0000313" key="3">
    <source>
        <dbReference type="Proteomes" id="UP000041254"/>
    </source>
</evidence>
<accession>A0A0G4H712</accession>
<protein>
    <submittedName>
        <fullName evidence="2">Uncharacterized protein</fullName>
    </submittedName>
</protein>
<name>A0A0G4H712_VITBC</name>